<feature type="transmembrane region" description="Helical" evidence="1">
    <location>
        <begin position="99"/>
        <end position="121"/>
    </location>
</feature>
<feature type="transmembrane region" description="Helical" evidence="1">
    <location>
        <begin position="65"/>
        <end position="87"/>
    </location>
</feature>
<dbReference type="PANTHER" id="PTHR37309:SF1">
    <property type="entry name" value="SLR0284 PROTEIN"/>
    <property type="match status" value="1"/>
</dbReference>
<name>A0ABV5PZF7_9ACTN</name>
<keyword evidence="1" id="KW-0472">Membrane</keyword>
<dbReference type="PANTHER" id="PTHR37309">
    <property type="entry name" value="SLR0284 PROTEIN"/>
    <property type="match status" value="1"/>
</dbReference>
<gene>
    <name evidence="2" type="ORF">ACFFRN_17605</name>
</gene>
<dbReference type="Pfam" id="PF04020">
    <property type="entry name" value="Phage_holin_4_2"/>
    <property type="match status" value="1"/>
</dbReference>
<dbReference type="InterPro" id="IPR007165">
    <property type="entry name" value="Phage_holin_4_2"/>
</dbReference>
<keyword evidence="3" id="KW-1185">Reference proteome</keyword>
<dbReference type="Proteomes" id="UP001589646">
    <property type="component" value="Unassembled WGS sequence"/>
</dbReference>
<comment type="caution">
    <text evidence="2">The sequence shown here is derived from an EMBL/GenBank/DDBJ whole genome shotgun (WGS) entry which is preliminary data.</text>
</comment>
<evidence type="ECO:0000313" key="3">
    <source>
        <dbReference type="Proteomes" id="UP001589646"/>
    </source>
</evidence>
<dbReference type="EMBL" id="JBHMCE010000005">
    <property type="protein sequence ID" value="MFB9528434.1"/>
    <property type="molecule type" value="Genomic_DNA"/>
</dbReference>
<evidence type="ECO:0000313" key="2">
    <source>
        <dbReference type="EMBL" id="MFB9528434.1"/>
    </source>
</evidence>
<reference evidence="2 3" key="1">
    <citation type="submission" date="2024-09" db="EMBL/GenBank/DDBJ databases">
        <authorList>
            <person name="Sun Q."/>
            <person name="Mori K."/>
        </authorList>
    </citation>
    <scope>NUCLEOTIDE SEQUENCE [LARGE SCALE GENOMIC DNA]</scope>
    <source>
        <strain evidence="2 3">JCM 3323</strain>
    </source>
</reference>
<accession>A0ABV5PZF7</accession>
<dbReference type="RefSeq" id="WP_346129748.1">
    <property type="nucleotide sequence ID" value="NZ_BAAAXC010000015.1"/>
</dbReference>
<organism evidence="2 3">
    <name type="scientific">Nonomuraea roseola</name>
    <dbReference type="NCBI Taxonomy" id="46179"/>
    <lineage>
        <taxon>Bacteria</taxon>
        <taxon>Bacillati</taxon>
        <taxon>Actinomycetota</taxon>
        <taxon>Actinomycetes</taxon>
        <taxon>Streptosporangiales</taxon>
        <taxon>Streptosporangiaceae</taxon>
        <taxon>Nonomuraea</taxon>
    </lineage>
</organism>
<keyword evidence="1" id="KW-1133">Transmembrane helix</keyword>
<proteinExistence type="predicted"/>
<sequence>MKFIIKILVVAASLWVAIQFVDGVELTTPTGTAKYWGTLLVVALIFGVINAVIKPIIETIGCAFYVLTLGLFALVVNAGLMLLTSWISSQIDVPFHVSGFWAAFWGALVVSIVSWVLSLVLPD</sequence>
<keyword evidence="1" id="KW-0812">Transmembrane</keyword>
<protein>
    <submittedName>
        <fullName evidence="2">Phage holin family protein</fullName>
    </submittedName>
</protein>
<evidence type="ECO:0000256" key="1">
    <source>
        <dbReference type="SAM" id="Phobius"/>
    </source>
</evidence>
<feature type="transmembrane region" description="Helical" evidence="1">
    <location>
        <begin position="33"/>
        <end position="53"/>
    </location>
</feature>